<dbReference type="PROSITE" id="PS51471">
    <property type="entry name" value="FE2OG_OXY"/>
    <property type="match status" value="1"/>
</dbReference>
<dbReference type="InterPro" id="IPR045054">
    <property type="entry name" value="P4HA-like"/>
</dbReference>
<dbReference type="EMBL" id="JAUEDM010000006">
    <property type="protein sequence ID" value="KAK3314455.1"/>
    <property type="molecule type" value="Genomic_DNA"/>
</dbReference>
<gene>
    <name evidence="8" type="ORF">B0H66DRAFT_562963</name>
</gene>
<keyword evidence="2" id="KW-0479">Metal-binding</keyword>
<keyword evidence="6" id="KW-0732">Signal</keyword>
<keyword evidence="9" id="KW-1185">Reference proteome</keyword>
<proteinExistence type="predicted"/>
<reference evidence="8" key="1">
    <citation type="journal article" date="2023" name="Mol. Phylogenet. Evol.">
        <title>Genome-scale phylogeny and comparative genomics of the fungal order Sordariales.</title>
        <authorList>
            <person name="Hensen N."/>
            <person name="Bonometti L."/>
            <person name="Westerberg I."/>
            <person name="Brannstrom I.O."/>
            <person name="Guillou S."/>
            <person name="Cros-Aarteil S."/>
            <person name="Calhoun S."/>
            <person name="Haridas S."/>
            <person name="Kuo A."/>
            <person name="Mondo S."/>
            <person name="Pangilinan J."/>
            <person name="Riley R."/>
            <person name="LaButti K."/>
            <person name="Andreopoulos B."/>
            <person name="Lipzen A."/>
            <person name="Chen C."/>
            <person name="Yan M."/>
            <person name="Daum C."/>
            <person name="Ng V."/>
            <person name="Clum A."/>
            <person name="Steindorff A."/>
            <person name="Ohm R.A."/>
            <person name="Martin F."/>
            <person name="Silar P."/>
            <person name="Natvig D.O."/>
            <person name="Lalanne C."/>
            <person name="Gautier V."/>
            <person name="Ament-Velasquez S.L."/>
            <person name="Kruys A."/>
            <person name="Hutchinson M.I."/>
            <person name="Powell A.J."/>
            <person name="Barry K."/>
            <person name="Miller A.N."/>
            <person name="Grigoriev I.V."/>
            <person name="Debuchy R."/>
            <person name="Gladieux P."/>
            <person name="Hiltunen Thoren M."/>
            <person name="Johannesson H."/>
        </authorList>
    </citation>
    <scope>NUCLEOTIDE SEQUENCE</scope>
    <source>
        <strain evidence="8">CBS 118394</strain>
    </source>
</reference>
<dbReference type="PANTHER" id="PTHR10869:SF246">
    <property type="entry name" value="TRANSMEMBRANE PROLYL 4-HYDROXYLASE"/>
    <property type="match status" value="1"/>
</dbReference>
<dbReference type="InterPro" id="IPR005123">
    <property type="entry name" value="Oxoglu/Fe-dep_dioxygenase_dom"/>
</dbReference>
<comment type="caution">
    <text evidence="8">The sequence shown here is derived from an EMBL/GenBank/DDBJ whole genome shotgun (WGS) entry which is preliminary data.</text>
</comment>
<dbReference type="GO" id="GO:0004656">
    <property type="term" value="F:procollagen-proline 4-dioxygenase activity"/>
    <property type="evidence" value="ECO:0007669"/>
    <property type="project" value="TreeGrafter"/>
</dbReference>
<dbReference type="Gene3D" id="2.60.120.620">
    <property type="entry name" value="q2cbj1_9rhob like domain"/>
    <property type="match status" value="1"/>
</dbReference>
<evidence type="ECO:0000256" key="4">
    <source>
        <dbReference type="ARBA" id="ARBA00023002"/>
    </source>
</evidence>
<dbReference type="GO" id="GO:0005506">
    <property type="term" value="F:iron ion binding"/>
    <property type="evidence" value="ECO:0007669"/>
    <property type="project" value="InterPro"/>
</dbReference>
<reference evidence="8" key="2">
    <citation type="submission" date="2023-06" db="EMBL/GenBank/DDBJ databases">
        <authorList>
            <consortium name="Lawrence Berkeley National Laboratory"/>
            <person name="Haridas S."/>
            <person name="Hensen N."/>
            <person name="Bonometti L."/>
            <person name="Westerberg I."/>
            <person name="Brannstrom I.O."/>
            <person name="Guillou S."/>
            <person name="Cros-Aarteil S."/>
            <person name="Calhoun S."/>
            <person name="Kuo A."/>
            <person name="Mondo S."/>
            <person name="Pangilinan J."/>
            <person name="Riley R."/>
            <person name="Labutti K."/>
            <person name="Andreopoulos B."/>
            <person name="Lipzen A."/>
            <person name="Chen C."/>
            <person name="Yanf M."/>
            <person name="Daum C."/>
            <person name="Ng V."/>
            <person name="Clum A."/>
            <person name="Steindorff A."/>
            <person name="Ohm R."/>
            <person name="Martin F."/>
            <person name="Silar P."/>
            <person name="Natvig D."/>
            <person name="Lalanne C."/>
            <person name="Gautier V."/>
            <person name="Ament-Velasquez S.L."/>
            <person name="Kruys A."/>
            <person name="Hutchinson M.I."/>
            <person name="Powell A.J."/>
            <person name="Barry K."/>
            <person name="Miller A.N."/>
            <person name="Grigoriev I.V."/>
            <person name="Debuchy R."/>
            <person name="Gladieux P."/>
            <person name="Thoren M.H."/>
            <person name="Johannesson H."/>
        </authorList>
    </citation>
    <scope>NUCLEOTIDE SEQUENCE</scope>
    <source>
        <strain evidence="8">CBS 118394</strain>
    </source>
</reference>
<feature type="signal peptide" evidence="6">
    <location>
        <begin position="1"/>
        <end position="16"/>
    </location>
</feature>
<organism evidence="8 9">
    <name type="scientific">Apodospora peruviana</name>
    <dbReference type="NCBI Taxonomy" id="516989"/>
    <lineage>
        <taxon>Eukaryota</taxon>
        <taxon>Fungi</taxon>
        <taxon>Dikarya</taxon>
        <taxon>Ascomycota</taxon>
        <taxon>Pezizomycotina</taxon>
        <taxon>Sordariomycetes</taxon>
        <taxon>Sordariomycetidae</taxon>
        <taxon>Sordariales</taxon>
        <taxon>Lasiosphaeriaceae</taxon>
        <taxon>Apodospora</taxon>
    </lineage>
</organism>
<evidence type="ECO:0000256" key="6">
    <source>
        <dbReference type="SAM" id="SignalP"/>
    </source>
</evidence>
<feature type="chain" id="PRO_5042054639" evidence="6">
    <location>
        <begin position="17"/>
        <end position="265"/>
    </location>
</feature>
<evidence type="ECO:0000259" key="7">
    <source>
        <dbReference type="PROSITE" id="PS51471"/>
    </source>
</evidence>
<sequence>MRPVLPFLALTLPSLASTSDSSAQAPIVNSEEYVCKHPPYQVQIVSSSPLVIYIRDFLTERERAHLKSISKNTFRTSAVGSGSKAARRTSQSTYLPSTDPIVSCIEQRATLFQGYDVHPSQLEPLQLVHYSPGEHYHLHTDWFSDEAYKMAVNGGNRLSSFFAYVSLSNDTTGGGTNFPLVNAPRDPRWCDVIDCDEQWERGVTFRPMEGNAVYWENLEGDGTGNHRTVHAGLPVTTGDKIGMNIWTRQLPLSDEVRGRFEYPDL</sequence>
<evidence type="ECO:0000256" key="3">
    <source>
        <dbReference type="ARBA" id="ARBA00022964"/>
    </source>
</evidence>
<evidence type="ECO:0000313" key="8">
    <source>
        <dbReference type="EMBL" id="KAK3314455.1"/>
    </source>
</evidence>
<dbReference type="Pfam" id="PF13640">
    <property type="entry name" value="2OG-FeII_Oxy_3"/>
    <property type="match status" value="1"/>
</dbReference>
<keyword evidence="3" id="KW-0223">Dioxygenase</keyword>
<dbReference type="InterPro" id="IPR006620">
    <property type="entry name" value="Pro_4_hyd_alph"/>
</dbReference>
<protein>
    <submittedName>
        <fullName evidence="8">2OG-Fe(II) oxygenase superfamily protein</fullName>
    </submittedName>
</protein>
<accession>A0AAE0HX32</accession>
<evidence type="ECO:0000256" key="2">
    <source>
        <dbReference type="ARBA" id="ARBA00022723"/>
    </source>
</evidence>
<dbReference type="AlphaFoldDB" id="A0AAE0HX32"/>
<evidence type="ECO:0000256" key="5">
    <source>
        <dbReference type="ARBA" id="ARBA00023004"/>
    </source>
</evidence>
<dbReference type="GO" id="GO:0031418">
    <property type="term" value="F:L-ascorbic acid binding"/>
    <property type="evidence" value="ECO:0007669"/>
    <property type="project" value="InterPro"/>
</dbReference>
<dbReference type="InterPro" id="IPR044862">
    <property type="entry name" value="Pro_4_hyd_alph_FE2OG_OXY"/>
</dbReference>
<dbReference type="PANTHER" id="PTHR10869">
    <property type="entry name" value="PROLYL 4-HYDROXYLASE ALPHA SUBUNIT"/>
    <property type="match status" value="1"/>
</dbReference>
<dbReference type="SMART" id="SM00702">
    <property type="entry name" value="P4Hc"/>
    <property type="match status" value="1"/>
</dbReference>
<evidence type="ECO:0000313" key="9">
    <source>
        <dbReference type="Proteomes" id="UP001283341"/>
    </source>
</evidence>
<feature type="domain" description="Fe2OG dioxygenase" evidence="7">
    <location>
        <begin position="121"/>
        <end position="249"/>
    </location>
</feature>
<keyword evidence="4" id="KW-0560">Oxidoreductase</keyword>
<dbReference type="Proteomes" id="UP001283341">
    <property type="component" value="Unassembled WGS sequence"/>
</dbReference>
<comment type="cofactor">
    <cofactor evidence="1">
        <name>L-ascorbate</name>
        <dbReference type="ChEBI" id="CHEBI:38290"/>
    </cofactor>
</comment>
<dbReference type="GO" id="GO:0005783">
    <property type="term" value="C:endoplasmic reticulum"/>
    <property type="evidence" value="ECO:0007669"/>
    <property type="project" value="TreeGrafter"/>
</dbReference>
<evidence type="ECO:0000256" key="1">
    <source>
        <dbReference type="ARBA" id="ARBA00001961"/>
    </source>
</evidence>
<name>A0AAE0HX32_9PEZI</name>
<keyword evidence="5" id="KW-0408">Iron</keyword>